<dbReference type="InterPro" id="IPR001503">
    <property type="entry name" value="Glyco_trans_10"/>
</dbReference>
<dbReference type="SUPFAM" id="SSF53756">
    <property type="entry name" value="UDP-Glycosyltransferase/glycogen phosphorylase"/>
    <property type="match status" value="1"/>
</dbReference>
<dbReference type="GO" id="GO:0046920">
    <property type="term" value="F:alpha-(1-&gt;3)-fucosyltransferase activity"/>
    <property type="evidence" value="ECO:0007669"/>
    <property type="project" value="TreeGrafter"/>
</dbReference>
<evidence type="ECO:0000256" key="2">
    <source>
        <dbReference type="ARBA" id="ARBA00022676"/>
    </source>
</evidence>
<dbReference type="Proteomes" id="UP000320300">
    <property type="component" value="Unassembled WGS sequence"/>
</dbReference>
<dbReference type="EMBL" id="FXTN01000017">
    <property type="protein sequence ID" value="SMO98738.1"/>
    <property type="molecule type" value="Genomic_DNA"/>
</dbReference>
<feature type="domain" description="Fucosyltransferase C-terminal" evidence="4">
    <location>
        <begin position="128"/>
        <end position="228"/>
    </location>
</feature>
<organism evidence="5 6">
    <name type="scientific">Pedobacter westerhofensis</name>
    <dbReference type="NCBI Taxonomy" id="425512"/>
    <lineage>
        <taxon>Bacteria</taxon>
        <taxon>Pseudomonadati</taxon>
        <taxon>Bacteroidota</taxon>
        <taxon>Sphingobacteriia</taxon>
        <taxon>Sphingobacteriales</taxon>
        <taxon>Sphingobacteriaceae</taxon>
        <taxon>Pedobacter</taxon>
    </lineage>
</organism>
<sequence>MKVKFFSDYEVSEKLLDRFKANYDVYDDAIQFTTGEDYDYAVAFNRADGHHKPGTKLITVIQEPTFSEAFEHGDSLTNSDYLLVHDKELFERIWNVKLGKKVIESPAYMFYHDRVDHHFYDGVEHIMKQKKISMIVSAHHFKWGNYLKRINVLNQILKSDLDIDIYGRNWYIQDDRYKGELQYKHVGLLPYEYSIAIENSHEKNYISEKFFDCVLCNTVPIYNGAPNINDVYDNRYFRTIDLDSPTIVEDIKAIIARPSPGCMVNKEIYIKNYNLYTKLKEIIFEVDC</sequence>
<dbReference type="PANTHER" id="PTHR11929:SF194">
    <property type="entry name" value="ALPHA-(1,3)-FUCOSYLTRANSFERASE 10"/>
    <property type="match status" value="1"/>
</dbReference>
<evidence type="ECO:0000256" key="1">
    <source>
        <dbReference type="ARBA" id="ARBA00008919"/>
    </source>
</evidence>
<dbReference type="GO" id="GO:0016020">
    <property type="term" value="C:membrane"/>
    <property type="evidence" value="ECO:0007669"/>
    <property type="project" value="InterPro"/>
</dbReference>
<dbReference type="InterPro" id="IPR038577">
    <property type="entry name" value="GT10-like_C_sf"/>
</dbReference>
<accession>A0A521FRB4</accession>
<dbReference type="PANTHER" id="PTHR11929">
    <property type="entry name" value="ALPHA- 1,3 -FUCOSYLTRANSFERASE"/>
    <property type="match status" value="1"/>
</dbReference>
<dbReference type="Pfam" id="PF00852">
    <property type="entry name" value="Glyco_transf_10"/>
    <property type="match status" value="1"/>
</dbReference>
<evidence type="ECO:0000313" key="6">
    <source>
        <dbReference type="Proteomes" id="UP000320300"/>
    </source>
</evidence>
<dbReference type="AlphaFoldDB" id="A0A521FRB4"/>
<reference evidence="5 6" key="1">
    <citation type="submission" date="2017-05" db="EMBL/GenBank/DDBJ databases">
        <authorList>
            <person name="Varghese N."/>
            <person name="Submissions S."/>
        </authorList>
    </citation>
    <scope>NUCLEOTIDE SEQUENCE [LARGE SCALE GENOMIC DNA]</scope>
    <source>
        <strain evidence="5 6">DSM 19036</strain>
    </source>
</reference>
<dbReference type="Gene3D" id="3.40.50.11660">
    <property type="entry name" value="Glycosyl transferase family 10, C-terminal domain"/>
    <property type="match status" value="1"/>
</dbReference>
<evidence type="ECO:0000259" key="4">
    <source>
        <dbReference type="Pfam" id="PF00852"/>
    </source>
</evidence>
<evidence type="ECO:0000313" key="5">
    <source>
        <dbReference type="EMBL" id="SMO98738.1"/>
    </source>
</evidence>
<dbReference type="InterPro" id="IPR055270">
    <property type="entry name" value="Glyco_tran_10_C"/>
</dbReference>
<proteinExistence type="inferred from homology"/>
<gene>
    <name evidence="5" type="ORF">SAMN06265348_11785</name>
</gene>
<protein>
    <submittedName>
        <fullName evidence="5">Glycosyltransferase family 10 (Fucosyltransferase) C-term</fullName>
    </submittedName>
</protein>
<keyword evidence="3 5" id="KW-0808">Transferase</keyword>
<keyword evidence="2 5" id="KW-0328">Glycosyltransferase</keyword>
<evidence type="ECO:0000256" key="3">
    <source>
        <dbReference type="ARBA" id="ARBA00022679"/>
    </source>
</evidence>
<name>A0A521FRB4_9SPHI</name>
<comment type="similarity">
    <text evidence="1">Belongs to the glycosyltransferase 10 family.</text>
</comment>
<dbReference type="RefSeq" id="WP_142531114.1">
    <property type="nucleotide sequence ID" value="NZ_CBCSJO010000016.1"/>
</dbReference>
<keyword evidence="6" id="KW-1185">Reference proteome</keyword>
<dbReference type="OrthoDB" id="9791032at2"/>